<dbReference type="AlphaFoldDB" id="A0A4S4KPM3"/>
<feature type="compositionally biased region" description="Basic and acidic residues" evidence="2">
    <location>
        <begin position="242"/>
        <end position="251"/>
    </location>
</feature>
<protein>
    <submittedName>
        <fullName evidence="3">Uncharacterized protein</fullName>
    </submittedName>
</protein>
<feature type="compositionally biased region" description="Polar residues" evidence="2">
    <location>
        <begin position="255"/>
        <end position="267"/>
    </location>
</feature>
<evidence type="ECO:0000313" key="3">
    <source>
        <dbReference type="EMBL" id="THH00536.1"/>
    </source>
</evidence>
<name>A0A4S4KPM3_9APHY</name>
<feature type="compositionally biased region" description="Polar residues" evidence="2">
    <location>
        <begin position="358"/>
        <end position="369"/>
    </location>
</feature>
<sequence length="526" mass="58228">MAPRRSARKQKAVTTVNHETEVPALKMVVPKPQRGRKKASAGVSKPLEPIAQASSLEDNNPSMTATNPGSNQLDLLPNGQVVNQDLPSLALDRASITDGRKSPDTEEPGEDPTCDSVNTIRPGSPPHSTHHYNTRPTNELHPAKRFGLEKRTKDAIMADAEQKRWEKEELLRRKQEELEAQQEKLNNKLAQLAALEERLKAEREAIDGMVLDKGLSATVEIKDNSDVIEIVDAPVQAKKKSKQAERKEMRDVVSQARQALQLGTSDGSKGAAKRKAEDSQEHSNISAQDKTSKKAKHTVTSNNGGRESGTLAKDWRTSAVVQKPPANFPSGSQRVLSSTGLTDADVAMVVIDLDDDQPGSQPVGSTPGSNYDKKRKSKSEVSEEKSQGVASLPAWARLTWEERFVPTLEHFAGAYDEEDGGWDIEKDKDEFRKLLQAVVDVVYPRVVAVVAIGDAIFRLGQQIIVDWRRRFITKALQVIKNELKRYGTKQTRGIFARAAIKKDGLAFWRIIVENKIWILAVCWQPA</sequence>
<keyword evidence="4" id="KW-1185">Reference proteome</keyword>
<reference evidence="3 4" key="1">
    <citation type="submission" date="2019-02" db="EMBL/GenBank/DDBJ databases">
        <title>Genome sequencing of the rare red list fungi Phlebia centrifuga.</title>
        <authorList>
            <person name="Buettner E."/>
            <person name="Kellner H."/>
        </authorList>
    </citation>
    <scope>NUCLEOTIDE SEQUENCE [LARGE SCALE GENOMIC DNA]</scope>
    <source>
        <strain evidence="3 4">DSM 108282</strain>
    </source>
</reference>
<feature type="region of interest" description="Disordered" evidence="2">
    <location>
        <begin position="27"/>
        <end position="152"/>
    </location>
</feature>
<feature type="coiled-coil region" evidence="1">
    <location>
        <begin position="157"/>
        <end position="212"/>
    </location>
</feature>
<comment type="caution">
    <text evidence="3">The sequence shown here is derived from an EMBL/GenBank/DDBJ whole genome shotgun (WGS) entry which is preliminary data.</text>
</comment>
<dbReference type="EMBL" id="SGPJ01000047">
    <property type="protein sequence ID" value="THH00536.1"/>
    <property type="molecule type" value="Genomic_DNA"/>
</dbReference>
<evidence type="ECO:0000313" key="4">
    <source>
        <dbReference type="Proteomes" id="UP000309038"/>
    </source>
</evidence>
<feature type="region of interest" description="Disordered" evidence="2">
    <location>
        <begin position="232"/>
        <end position="313"/>
    </location>
</feature>
<dbReference type="Proteomes" id="UP000309038">
    <property type="component" value="Unassembled WGS sequence"/>
</dbReference>
<proteinExistence type="predicted"/>
<evidence type="ECO:0000256" key="1">
    <source>
        <dbReference type="SAM" id="Coils"/>
    </source>
</evidence>
<feature type="compositionally biased region" description="Polar residues" evidence="2">
    <location>
        <begin position="52"/>
        <end position="73"/>
    </location>
</feature>
<accession>A0A4S4KPM3</accession>
<feature type="region of interest" description="Disordered" evidence="2">
    <location>
        <begin position="354"/>
        <end position="386"/>
    </location>
</feature>
<evidence type="ECO:0000256" key="2">
    <source>
        <dbReference type="SAM" id="MobiDB-lite"/>
    </source>
</evidence>
<gene>
    <name evidence="3" type="ORF">EW026_g2005</name>
</gene>
<keyword evidence="1" id="KW-0175">Coiled coil</keyword>
<organism evidence="3 4">
    <name type="scientific">Hermanssonia centrifuga</name>
    <dbReference type="NCBI Taxonomy" id="98765"/>
    <lineage>
        <taxon>Eukaryota</taxon>
        <taxon>Fungi</taxon>
        <taxon>Dikarya</taxon>
        <taxon>Basidiomycota</taxon>
        <taxon>Agaricomycotina</taxon>
        <taxon>Agaricomycetes</taxon>
        <taxon>Polyporales</taxon>
        <taxon>Meruliaceae</taxon>
        <taxon>Hermanssonia</taxon>
    </lineage>
</organism>